<dbReference type="InterPro" id="IPR053269">
    <property type="entry name" value="Asp-Met_ligase"/>
</dbReference>
<evidence type="ECO:0000256" key="1">
    <source>
        <dbReference type="PROSITE-ProRule" id="PRU00409"/>
    </source>
</evidence>
<reference evidence="4" key="1">
    <citation type="submission" date="2014-02" db="EMBL/GenBank/DDBJ databases">
        <title>The Genome Sequence of Trichophyton rubrum (morphotype fischeri) CBS 288.86.</title>
        <authorList>
            <consortium name="The Broad Institute Genomics Platform"/>
            <person name="Cuomo C.A."/>
            <person name="White T.C."/>
            <person name="Graser Y."/>
            <person name="Martinez-Rossi N."/>
            <person name="Heitman J."/>
            <person name="Young S.K."/>
            <person name="Zeng Q."/>
            <person name="Gargeya S."/>
            <person name="Abouelleil A."/>
            <person name="Alvarado L."/>
            <person name="Chapman S.B."/>
            <person name="Gainer-Dewar J."/>
            <person name="Goldberg J."/>
            <person name="Griggs A."/>
            <person name="Gujja S."/>
            <person name="Hansen M."/>
            <person name="Howarth C."/>
            <person name="Imamovic A."/>
            <person name="Larimer J."/>
            <person name="Martinez D."/>
            <person name="Murphy C."/>
            <person name="Pearson M.D."/>
            <person name="Persinoti G."/>
            <person name="Poon T."/>
            <person name="Priest M."/>
            <person name="Roberts A.D."/>
            <person name="Saif S."/>
            <person name="Shea T.D."/>
            <person name="Sykes S.N."/>
            <person name="Wortman J."/>
            <person name="Nusbaum C."/>
            <person name="Birren B."/>
        </authorList>
    </citation>
    <scope>NUCLEOTIDE SEQUENCE [LARGE SCALE GENOMIC DNA]</scope>
    <source>
        <strain evidence="4">CBS 288.86</strain>
    </source>
</reference>
<proteinExistence type="predicted"/>
<dbReference type="GO" id="GO:0005524">
    <property type="term" value="F:ATP binding"/>
    <property type="evidence" value="ECO:0007669"/>
    <property type="project" value="UniProtKB-UniRule"/>
</dbReference>
<dbReference type="SUPFAM" id="SSF56059">
    <property type="entry name" value="Glutathione synthetase ATP-binding domain-like"/>
    <property type="match status" value="1"/>
</dbReference>
<dbReference type="GO" id="GO:0046872">
    <property type="term" value="F:metal ion binding"/>
    <property type="evidence" value="ECO:0007669"/>
    <property type="project" value="InterPro"/>
</dbReference>
<evidence type="ECO:0000313" key="4">
    <source>
        <dbReference type="EMBL" id="EZF52740.1"/>
    </source>
</evidence>
<evidence type="ECO:0000259" key="3">
    <source>
        <dbReference type="PROSITE" id="PS50975"/>
    </source>
</evidence>
<evidence type="ECO:0000256" key="2">
    <source>
        <dbReference type="SAM" id="Phobius"/>
    </source>
</evidence>
<feature type="domain" description="ATP-grasp" evidence="3">
    <location>
        <begin position="232"/>
        <end position="442"/>
    </location>
</feature>
<name>A0A022W2R7_TRIRU</name>
<dbReference type="HOGENOM" id="CLU_624025_0_0_1"/>
<dbReference type="PROSITE" id="PS50975">
    <property type="entry name" value="ATP_GRASP"/>
    <property type="match status" value="1"/>
</dbReference>
<sequence length="520" mass="58542">MFAKTNKTNILRYGLLFPIVLIFFSIKNEVFIVGRFLSLLVFEIIPGELITQPTSKLSTALSLFDEQISPSVTLDNTLAGLFREHGVSDSIVLDIYNGYTYVDIHPQILRETVYIQDEDVGFSSNNTDEGLERFRTLVLTYKTVKFLLGLGPIDVYLYRPANLPANIDRVLSPLSANQRPQIHYIDLNKHNVQDELRRVTHGKKLWYYRPKSYMLEYDTLVHPDFAYEINDKRFLLHPNIPTPDLQMAPLQGEDLSTSVLSTRPLPFVVKLRRCSGSRGTWIVTREDQRQEMLTAMAEYQDRGVPDVQISEFIHSTRPHYSVNFFVGAAGPSNASSTVTFLGATEQLFTQSGRWAGSVIDYRSQKQIKEQLMDTINAVARTLIGSYVGWAGIDVIIDAHSNRTVVVDLNARLTGGFVVCLLSTHFMKERGLPLAQAQSFHYEGKSSDVYTLLAPFISKGQVIVAAATESLPNNSTAQLIFGGKTREELFSMHAAIQERLNRCLDRHGTIDYSTGRPSMSV</sequence>
<gene>
    <name evidence="4" type="ORF">H103_04200</name>
</gene>
<dbReference type="PANTHER" id="PTHR37018">
    <property type="entry name" value="CULTURE SPECIFIC PROTEIN, PUTATIVE (AFU_ORTHOLOGUE AFUA_2G00130)-RELATED"/>
    <property type="match status" value="1"/>
</dbReference>
<dbReference type="Gene3D" id="3.30.470.20">
    <property type="entry name" value="ATP-grasp fold, B domain"/>
    <property type="match status" value="1"/>
</dbReference>
<dbReference type="Proteomes" id="UP000023758">
    <property type="component" value="Unassembled WGS sequence"/>
</dbReference>
<keyword evidence="2" id="KW-0472">Membrane</keyword>
<dbReference type="OrthoDB" id="5946236at2759"/>
<dbReference type="AlphaFoldDB" id="A0A022W2R7"/>
<accession>A0A022W2R7</accession>
<dbReference type="InterPro" id="IPR003806">
    <property type="entry name" value="ATP-grasp_PylC-type"/>
</dbReference>
<keyword evidence="1" id="KW-0547">Nucleotide-binding</keyword>
<organism evidence="4">
    <name type="scientific">Trichophyton rubrum CBS 288.86</name>
    <dbReference type="NCBI Taxonomy" id="1215330"/>
    <lineage>
        <taxon>Eukaryota</taxon>
        <taxon>Fungi</taxon>
        <taxon>Dikarya</taxon>
        <taxon>Ascomycota</taxon>
        <taxon>Pezizomycotina</taxon>
        <taxon>Eurotiomycetes</taxon>
        <taxon>Eurotiomycetidae</taxon>
        <taxon>Onygenales</taxon>
        <taxon>Arthrodermataceae</taxon>
        <taxon>Trichophyton</taxon>
    </lineage>
</organism>
<keyword evidence="1" id="KW-0067">ATP-binding</keyword>
<dbReference type="Pfam" id="PF02655">
    <property type="entry name" value="ATP-grasp_3"/>
    <property type="match status" value="1"/>
</dbReference>
<protein>
    <recommendedName>
        <fullName evidence="3">ATP-grasp domain-containing protein</fullName>
    </recommendedName>
</protein>
<keyword evidence="2" id="KW-0812">Transmembrane</keyword>
<dbReference type="PANTHER" id="PTHR37018:SF1">
    <property type="entry name" value="CULTURE SPECIFIC PROTEIN, PUTATIVE (AFU_ORTHOLOGUE AFUA_2G00130)-RELATED"/>
    <property type="match status" value="1"/>
</dbReference>
<dbReference type="InterPro" id="IPR011761">
    <property type="entry name" value="ATP-grasp"/>
</dbReference>
<feature type="transmembrane region" description="Helical" evidence="2">
    <location>
        <begin position="9"/>
        <end position="26"/>
    </location>
</feature>
<dbReference type="EMBL" id="KK207842">
    <property type="protein sequence ID" value="EZF52740.1"/>
    <property type="molecule type" value="Genomic_DNA"/>
</dbReference>
<keyword evidence="2" id="KW-1133">Transmembrane helix</keyword>